<dbReference type="InterPro" id="IPR012933">
    <property type="entry name" value="HicA_mRNA_interferase"/>
</dbReference>
<dbReference type="AlphaFoldDB" id="A0AA49FM64"/>
<keyword evidence="4" id="KW-0255">Endonuclease</keyword>
<proteinExistence type="inferred from homology"/>
<gene>
    <name evidence="8" type="ORF">OHM77_02425</name>
</gene>
<evidence type="ECO:0000256" key="6">
    <source>
        <dbReference type="ARBA" id="ARBA00022884"/>
    </source>
</evidence>
<dbReference type="InterPro" id="IPR038570">
    <property type="entry name" value="HicA_sf"/>
</dbReference>
<evidence type="ECO:0000256" key="7">
    <source>
        <dbReference type="ARBA" id="ARBA00023016"/>
    </source>
</evidence>
<protein>
    <submittedName>
        <fullName evidence="8">Type II toxin-antitoxin system HicA family toxin</fullName>
    </submittedName>
</protein>
<evidence type="ECO:0000256" key="4">
    <source>
        <dbReference type="ARBA" id="ARBA00022759"/>
    </source>
</evidence>
<dbReference type="Gene3D" id="3.30.920.30">
    <property type="entry name" value="Hypothetical protein"/>
    <property type="match status" value="1"/>
</dbReference>
<evidence type="ECO:0000313" key="8">
    <source>
        <dbReference type="EMBL" id="WIM06170.1"/>
    </source>
</evidence>
<dbReference type="Pfam" id="PF07927">
    <property type="entry name" value="HicA_toxin"/>
    <property type="match status" value="1"/>
</dbReference>
<keyword evidence="5" id="KW-0378">Hydrolase</keyword>
<comment type="similarity">
    <text evidence="1">Belongs to the HicA mRNA interferase family.</text>
</comment>
<name>A0AA49FM64_9PROT</name>
<dbReference type="GO" id="GO:0016787">
    <property type="term" value="F:hydrolase activity"/>
    <property type="evidence" value="ECO:0007669"/>
    <property type="project" value="UniProtKB-KW"/>
</dbReference>
<sequence length="71" mass="7605">MPKLPHVSGAAVVRALERLGFQKLRQSGSHVIMRRGSKGCVVPMHGEVKVGTLAGVLRQADVTPEEFISAL</sequence>
<dbReference type="GO" id="GO:0003729">
    <property type="term" value="F:mRNA binding"/>
    <property type="evidence" value="ECO:0007669"/>
    <property type="project" value="InterPro"/>
</dbReference>
<dbReference type="EMBL" id="CP107246">
    <property type="protein sequence ID" value="WIM06170.1"/>
    <property type="molecule type" value="Genomic_DNA"/>
</dbReference>
<dbReference type="GO" id="GO:0004519">
    <property type="term" value="F:endonuclease activity"/>
    <property type="evidence" value="ECO:0007669"/>
    <property type="project" value="UniProtKB-KW"/>
</dbReference>
<dbReference type="Proteomes" id="UP001234916">
    <property type="component" value="Chromosome"/>
</dbReference>
<keyword evidence="7" id="KW-0346">Stress response</keyword>
<keyword evidence="6" id="KW-0694">RNA-binding</keyword>
<keyword evidence="2" id="KW-1277">Toxin-antitoxin system</keyword>
<evidence type="ECO:0000256" key="5">
    <source>
        <dbReference type="ARBA" id="ARBA00022801"/>
    </source>
</evidence>
<evidence type="ECO:0000256" key="3">
    <source>
        <dbReference type="ARBA" id="ARBA00022722"/>
    </source>
</evidence>
<evidence type="ECO:0000256" key="2">
    <source>
        <dbReference type="ARBA" id="ARBA00022649"/>
    </source>
</evidence>
<dbReference type="SUPFAM" id="SSF54786">
    <property type="entry name" value="YcfA/nrd intein domain"/>
    <property type="match status" value="1"/>
</dbReference>
<organism evidence="8">
    <name type="scientific">Candidatus Nitricoxidivorans perseverans</name>
    <dbReference type="NCBI Taxonomy" id="2975601"/>
    <lineage>
        <taxon>Bacteria</taxon>
        <taxon>Pseudomonadati</taxon>
        <taxon>Pseudomonadota</taxon>
        <taxon>Betaproteobacteria</taxon>
        <taxon>Nitrosomonadales</taxon>
        <taxon>Sterolibacteriaceae</taxon>
        <taxon>Candidatus Nitricoxidivorans</taxon>
    </lineage>
</organism>
<reference evidence="8" key="1">
    <citation type="journal article" date="2023" name="Nat. Microbiol.">
        <title>Enrichment and characterization of a nitric oxide-reducing microbial community in a continuous bioreactor.</title>
        <authorList>
            <person name="Garrido-Amador P."/>
            <person name="Stortenbeker N."/>
            <person name="Wessels H.J.C.T."/>
            <person name="Speth D.R."/>
            <person name="Garcia-Heredia I."/>
            <person name="Kartal B."/>
        </authorList>
    </citation>
    <scope>NUCLEOTIDE SEQUENCE</scope>
    <source>
        <strain evidence="8">MAG1</strain>
    </source>
</reference>
<accession>A0AA49FM64</accession>
<evidence type="ECO:0000256" key="1">
    <source>
        <dbReference type="ARBA" id="ARBA00006620"/>
    </source>
</evidence>
<dbReference type="KEGG" id="npv:OHM77_02425"/>
<keyword evidence="3" id="KW-0540">Nuclease</keyword>